<dbReference type="STRING" id="34691.A0A182X2G0"/>
<accession>A0A182X2G0</accession>
<dbReference type="VEuPathDB" id="VectorBase:AQUA003979"/>
<feature type="compositionally biased region" description="Low complexity" evidence="1">
    <location>
        <begin position="188"/>
        <end position="197"/>
    </location>
</feature>
<evidence type="ECO:0000313" key="3">
    <source>
        <dbReference type="Proteomes" id="UP000076407"/>
    </source>
</evidence>
<organism evidence="2 3">
    <name type="scientific">Anopheles quadriannulatus</name>
    <name type="common">Mosquito</name>
    <dbReference type="NCBI Taxonomy" id="34691"/>
    <lineage>
        <taxon>Eukaryota</taxon>
        <taxon>Metazoa</taxon>
        <taxon>Ecdysozoa</taxon>
        <taxon>Arthropoda</taxon>
        <taxon>Hexapoda</taxon>
        <taxon>Insecta</taxon>
        <taxon>Pterygota</taxon>
        <taxon>Neoptera</taxon>
        <taxon>Endopterygota</taxon>
        <taxon>Diptera</taxon>
        <taxon>Nematocera</taxon>
        <taxon>Culicoidea</taxon>
        <taxon>Culicidae</taxon>
        <taxon>Anophelinae</taxon>
        <taxon>Anopheles</taxon>
    </lineage>
</organism>
<dbReference type="Proteomes" id="UP000076407">
    <property type="component" value="Unassembled WGS sequence"/>
</dbReference>
<protein>
    <submittedName>
        <fullName evidence="2">Uncharacterized protein</fullName>
    </submittedName>
</protein>
<sequence length="922" mass="100412">MDHLEHLGGSIDGHQDMSKAILRTTLQSTDSGSLHFITSTGMSHAGREQEYIESTLLGTDLLSSQLPTNLLNDYINSVSSSTTSSIGMQSALMEHHYRPFGTSTEELHSLTSETSKEAADTKDIPGFSTLSSYDKMMHIGQSSSPISNGLGQIGGTIDSYVHFPLHATSSGGDGFDVMANALATVTTHQQQQGQQQQQHHHHHNHYSLPHATSSHLHLQHQAQGHLLHHQSIVELSNGQQISSLGHSDVPSSSSMGTLLPSVDVTLKAYSHNSSLLPIVSSGPLSSDVHSSSTMAINTMSLNESSKRLFSCTTLPSLLPHNQRTIINVAADSLAASKSVAASIMECESRTHDDDMAECVGSIESVSCAQLGNINLPHKKRLAKKVTDTKDAFCGDVSEMEQSLMLANIQLSHRDATVALDGKKAKPKLPRVKHTKKLKNDRTMKQGQAAEEQNPAQNSDANALLSTSSSSSASCAKTVDSLLQHQALNDAMIVLECSENGGEFSETEDMLEGIRNVVQKVQETVDTDTTEELCIANSADWFPNHADDANNGSAVAAGSTTTTAMQQPEKRGQHMALSRESLDSHEIHIPSGGDNFLLLLSKAQFNDAAQNLQQLQPLHSTPFPLLSTVDAHAESRAVSFQSTDSLNPLTSILLSSNTISKLSVASFAPSHCGQISDLRKTRLLKQEQKSDEDDDYEPEPEEEEEEENGEETPQYNEMQIIDLGASGVEPLNDESTGARNEPPIDDDYQCSDDEGVASQVQDNEDEEVEEEEEEMCSNDKELRTATDAGSNAKLPLGGSVYVRNATILALVHERRAADVVPHLSRNHREAEHHRDQRPHLLVVQKVEIVSAQVQEAADKQRQHQNRNGSGIVGWAENSDLNVGTLLNPLADHFRRHSHPLDVHRIGRFRFSLRGEVDEHGCRI</sequence>
<evidence type="ECO:0000313" key="2">
    <source>
        <dbReference type="EnsemblMetazoa" id="AQUA003979-PA"/>
    </source>
</evidence>
<dbReference type="AlphaFoldDB" id="A0A182X2G0"/>
<feature type="compositionally biased region" description="Acidic residues" evidence="1">
    <location>
        <begin position="761"/>
        <end position="771"/>
    </location>
</feature>
<feature type="region of interest" description="Disordered" evidence="1">
    <location>
        <begin position="685"/>
        <end position="771"/>
    </location>
</feature>
<feature type="compositionally biased region" description="Acidic residues" evidence="1">
    <location>
        <begin position="742"/>
        <end position="754"/>
    </location>
</feature>
<feature type="region of interest" description="Disordered" evidence="1">
    <location>
        <begin position="419"/>
        <end position="465"/>
    </location>
</feature>
<feature type="region of interest" description="Disordered" evidence="1">
    <location>
        <begin position="186"/>
        <end position="223"/>
    </location>
</feature>
<evidence type="ECO:0000256" key="1">
    <source>
        <dbReference type="SAM" id="MobiDB-lite"/>
    </source>
</evidence>
<reference evidence="2" key="1">
    <citation type="submission" date="2020-05" db="UniProtKB">
        <authorList>
            <consortium name="EnsemblMetazoa"/>
        </authorList>
    </citation>
    <scope>IDENTIFICATION</scope>
    <source>
        <strain evidence="2">SANGQUA</strain>
    </source>
</reference>
<proteinExistence type="predicted"/>
<feature type="compositionally biased region" description="Acidic residues" evidence="1">
    <location>
        <begin position="689"/>
        <end position="709"/>
    </location>
</feature>
<name>A0A182X2G0_ANOQN</name>
<feature type="compositionally biased region" description="Basic residues" evidence="1">
    <location>
        <begin position="424"/>
        <end position="436"/>
    </location>
</feature>
<dbReference type="EnsemblMetazoa" id="AQUA003979-RA">
    <property type="protein sequence ID" value="AQUA003979-PA"/>
    <property type="gene ID" value="AQUA003979"/>
</dbReference>
<keyword evidence="3" id="KW-1185">Reference proteome</keyword>